<dbReference type="InterPro" id="IPR016181">
    <property type="entry name" value="Acyl_CoA_acyltransferase"/>
</dbReference>
<dbReference type="InterPro" id="IPR045865">
    <property type="entry name" value="ACT-like_dom_sf"/>
</dbReference>
<dbReference type="Gene3D" id="3.30.70.260">
    <property type="match status" value="1"/>
</dbReference>
<proteinExistence type="predicted"/>
<keyword evidence="3" id="KW-0808">Transferase</keyword>
<dbReference type="Pfam" id="PF00583">
    <property type="entry name" value="Acetyltransf_1"/>
    <property type="match status" value="1"/>
</dbReference>
<dbReference type="Gene3D" id="3.40.630.30">
    <property type="match status" value="1"/>
</dbReference>
<dbReference type="GO" id="GO:0016747">
    <property type="term" value="F:acyltransferase activity, transferring groups other than amino-acyl groups"/>
    <property type="evidence" value="ECO:0007669"/>
    <property type="project" value="InterPro"/>
</dbReference>
<organism evidence="3 4">
    <name type="scientific">Allocatelliglobosispora scoriae</name>
    <dbReference type="NCBI Taxonomy" id="643052"/>
    <lineage>
        <taxon>Bacteria</taxon>
        <taxon>Bacillati</taxon>
        <taxon>Actinomycetota</taxon>
        <taxon>Actinomycetes</taxon>
        <taxon>Micromonosporales</taxon>
        <taxon>Micromonosporaceae</taxon>
        <taxon>Allocatelliglobosispora</taxon>
    </lineage>
</organism>
<accession>A0A841BY69</accession>
<reference evidence="3 4" key="1">
    <citation type="submission" date="2020-08" db="EMBL/GenBank/DDBJ databases">
        <title>Sequencing the genomes of 1000 actinobacteria strains.</title>
        <authorList>
            <person name="Klenk H.-P."/>
        </authorList>
    </citation>
    <scope>NUCLEOTIDE SEQUENCE [LARGE SCALE GENOMIC DNA]</scope>
    <source>
        <strain evidence="3 4">DSM 45362</strain>
    </source>
</reference>
<protein>
    <submittedName>
        <fullName evidence="3">GNAT superfamily N-acetyltransferase</fullName>
    </submittedName>
</protein>
<dbReference type="SUPFAM" id="SSF55729">
    <property type="entry name" value="Acyl-CoA N-acyltransferases (Nat)"/>
    <property type="match status" value="1"/>
</dbReference>
<name>A0A841BY69_9ACTN</name>
<dbReference type="SUPFAM" id="SSF55021">
    <property type="entry name" value="ACT-like"/>
    <property type="match status" value="1"/>
</dbReference>
<evidence type="ECO:0000259" key="2">
    <source>
        <dbReference type="PROSITE" id="PS51671"/>
    </source>
</evidence>
<comment type="caution">
    <text evidence="3">The sequence shown here is derived from an EMBL/GenBank/DDBJ whole genome shotgun (WGS) entry which is preliminary data.</text>
</comment>
<dbReference type="CDD" id="cd04301">
    <property type="entry name" value="NAT_SF"/>
    <property type="match status" value="1"/>
</dbReference>
<evidence type="ECO:0000259" key="1">
    <source>
        <dbReference type="PROSITE" id="PS51186"/>
    </source>
</evidence>
<keyword evidence="4" id="KW-1185">Reference proteome</keyword>
<dbReference type="AlphaFoldDB" id="A0A841BY69"/>
<dbReference type="Proteomes" id="UP000587527">
    <property type="component" value="Unassembled WGS sequence"/>
</dbReference>
<dbReference type="InterPro" id="IPR000182">
    <property type="entry name" value="GNAT_dom"/>
</dbReference>
<evidence type="ECO:0000313" key="4">
    <source>
        <dbReference type="Proteomes" id="UP000587527"/>
    </source>
</evidence>
<feature type="domain" description="N-acetyltransferase" evidence="1">
    <location>
        <begin position="186"/>
        <end position="337"/>
    </location>
</feature>
<sequence>MALWRVRATVDDRPGYLSVLTASLALKSVNILAVQVHTTEAGAVDDFLVDAPERFTEADLIAAVERGRGRDAWVARTDAHGLVDPPTQALGQAARLVSDPDELGSLLTNQLDCAISWRPAHAQQGFSDNEMTLADPRGGALRLMRLTPPFTPAEFARAQALVEVANAVVLNKAAQAQLLLPDGTELVIRIATSNDLDAIEAMHKRCSAESRYRRYLSASRGPSRAQLARLLDAPRGATLVAERGEEIIAVANLVGEGAIAEVALLVEDAWQRRAIGTTLLRRVRALAEPAGYEAIMLHTHSDNGPLLRTIRRLGQDGLYDRDGSLVTVTLALAKRAPVTVRP</sequence>
<evidence type="ECO:0000313" key="3">
    <source>
        <dbReference type="EMBL" id="MBB5872496.1"/>
    </source>
</evidence>
<gene>
    <name evidence="3" type="ORF">F4553_005930</name>
</gene>
<dbReference type="EMBL" id="JACHMN010000003">
    <property type="protein sequence ID" value="MBB5872496.1"/>
    <property type="molecule type" value="Genomic_DNA"/>
</dbReference>
<feature type="domain" description="ACT" evidence="2">
    <location>
        <begin position="5"/>
        <end position="79"/>
    </location>
</feature>
<dbReference type="RefSeq" id="WP_184842225.1">
    <property type="nucleotide sequence ID" value="NZ_JACHMN010000003.1"/>
</dbReference>
<dbReference type="InterPro" id="IPR002912">
    <property type="entry name" value="ACT_dom"/>
</dbReference>
<dbReference type="PROSITE" id="PS51186">
    <property type="entry name" value="GNAT"/>
    <property type="match status" value="1"/>
</dbReference>
<dbReference type="CDD" id="cd02116">
    <property type="entry name" value="ACT"/>
    <property type="match status" value="1"/>
</dbReference>
<dbReference type="PROSITE" id="PS51671">
    <property type="entry name" value="ACT"/>
    <property type="match status" value="1"/>
</dbReference>